<sequence length="124" mass="14233">MRGFRGFRSSRNYIQLQEDNGFIDAQFRRPVYPVPWNSIILAIVLFVMGSLGIIFGSLIMTGVISSEDWLDRGKPFLFLGSLLFIPDLRTTHTKGMMDMILIKFLIGKKLRWTQETFIALPGFV</sequence>
<feature type="transmembrane region" description="Helical" evidence="1">
    <location>
        <begin position="39"/>
        <end position="64"/>
    </location>
</feature>
<dbReference type="PANTHER" id="PTHR15664">
    <property type="entry name" value="C20ORF30 PROTEIN"/>
    <property type="match status" value="1"/>
</dbReference>
<keyword evidence="1" id="KW-1133">Transmembrane helix</keyword>
<dbReference type="EMBL" id="CAJVPV010000155">
    <property type="protein sequence ID" value="CAG8444914.1"/>
    <property type="molecule type" value="Genomic_DNA"/>
</dbReference>
<organism evidence="2 3">
    <name type="scientific">Acaulospora morrowiae</name>
    <dbReference type="NCBI Taxonomy" id="94023"/>
    <lineage>
        <taxon>Eukaryota</taxon>
        <taxon>Fungi</taxon>
        <taxon>Fungi incertae sedis</taxon>
        <taxon>Mucoromycota</taxon>
        <taxon>Glomeromycotina</taxon>
        <taxon>Glomeromycetes</taxon>
        <taxon>Diversisporales</taxon>
        <taxon>Acaulosporaceae</taxon>
        <taxon>Acaulospora</taxon>
    </lineage>
</organism>
<dbReference type="InterPro" id="IPR044234">
    <property type="entry name" value="TMEM230"/>
</dbReference>
<reference evidence="2" key="1">
    <citation type="submission" date="2021-06" db="EMBL/GenBank/DDBJ databases">
        <authorList>
            <person name="Kallberg Y."/>
            <person name="Tangrot J."/>
            <person name="Rosling A."/>
        </authorList>
    </citation>
    <scope>NUCLEOTIDE SEQUENCE</scope>
    <source>
        <strain evidence="2">CL551</strain>
    </source>
</reference>
<keyword evidence="1" id="KW-0472">Membrane</keyword>
<evidence type="ECO:0000313" key="3">
    <source>
        <dbReference type="Proteomes" id="UP000789342"/>
    </source>
</evidence>
<dbReference type="AlphaFoldDB" id="A0A9N8VED9"/>
<dbReference type="Proteomes" id="UP000789342">
    <property type="component" value="Unassembled WGS sequence"/>
</dbReference>
<name>A0A9N8VED9_9GLOM</name>
<evidence type="ECO:0000256" key="1">
    <source>
        <dbReference type="SAM" id="Phobius"/>
    </source>
</evidence>
<keyword evidence="1" id="KW-0812">Transmembrane</keyword>
<dbReference type="PANTHER" id="PTHR15664:SF6">
    <property type="entry name" value="TRANSMEMBRANE PROTEIN 230"/>
    <property type="match status" value="1"/>
</dbReference>
<proteinExistence type="predicted"/>
<evidence type="ECO:0000313" key="2">
    <source>
        <dbReference type="EMBL" id="CAG8444914.1"/>
    </source>
</evidence>
<comment type="caution">
    <text evidence="2">The sequence shown here is derived from an EMBL/GenBank/DDBJ whole genome shotgun (WGS) entry which is preliminary data.</text>
</comment>
<dbReference type="GO" id="GO:0012505">
    <property type="term" value="C:endomembrane system"/>
    <property type="evidence" value="ECO:0007669"/>
    <property type="project" value="TreeGrafter"/>
</dbReference>
<protein>
    <submittedName>
        <fullName evidence="2">5548_t:CDS:1</fullName>
    </submittedName>
</protein>
<gene>
    <name evidence="2" type="ORF">AMORRO_LOCUS547</name>
</gene>
<accession>A0A9N8VED9</accession>
<dbReference type="OrthoDB" id="5597044at2759"/>
<keyword evidence="3" id="KW-1185">Reference proteome</keyword>